<dbReference type="EC" id="2.7.11.1" evidence="1"/>
<evidence type="ECO:0000256" key="2">
    <source>
        <dbReference type="ARBA" id="ARBA00022679"/>
    </source>
</evidence>
<feature type="region of interest" description="Disordered" evidence="6">
    <location>
        <begin position="433"/>
        <end position="465"/>
    </location>
</feature>
<feature type="domain" description="Protein kinase" evidence="8">
    <location>
        <begin position="19"/>
        <end position="323"/>
    </location>
</feature>
<feature type="compositionally biased region" description="Basic and acidic residues" evidence="6">
    <location>
        <begin position="330"/>
        <end position="346"/>
    </location>
</feature>
<keyword evidence="7" id="KW-0472">Membrane</keyword>
<dbReference type="InterPro" id="IPR011009">
    <property type="entry name" value="Kinase-like_dom_sf"/>
</dbReference>
<dbReference type="GO" id="GO:0004674">
    <property type="term" value="F:protein serine/threonine kinase activity"/>
    <property type="evidence" value="ECO:0007669"/>
    <property type="project" value="UniProtKB-KW"/>
</dbReference>
<dbReference type="GO" id="GO:0005524">
    <property type="term" value="F:ATP binding"/>
    <property type="evidence" value="ECO:0007669"/>
    <property type="project" value="UniProtKB-KW"/>
</dbReference>
<evidence type="ECO:0000256" key="4">
    <source>
        <dbReference type="ARBA" id="ARBA00022777"/>
    </source>
</evidence>
<evidence type="ECO:0000313" key="9">
    <source>
        <dbReference type="EMBL" id="OZG58071.1"/>
    </source>
</evidence>
<dbReference type="SUPFAM" id="SSF56112">
    <property type="entry name" value="Protein kinase-like (PK-like)"/>
    <property type="match status" value="1"/>
</dbReference>
<keyword evidence="4 9" id="KW-0418">Kinase</keyword>
<dbReference type="EMBL" id="MWWV01000005">
    <property type="protein sequence ID" value="OZG58071.1"/>
    <property type="molecule type" value="Genomic_DNA"/>
</dbReference>
<reference evidence="9 10" key="1">
    <citation type="journal article" date="2017" name="BMC Genomics">
        <title>Comparative genomic and phylogenomic analyses of the Bifidobacteriaceae family.</title>
        <authorList>
            <person name="Lugli G.A."/>
            <person name="Milani C."/>
            <person name="Turroni F."/>
            <person name="Duranti S."/>
            <person name="Mancabelli L."/>
            <person name="Mangifesta M."/>
            <person name="Ferrario C."/>
            <person name="Modesto M."/>
            <person name="Mattarelli P."/>
            <person name="Jiri K."/>
            <person name="van Sinderen D."/>
            <person name="Ventura M."/>
        </authorList>
    </citation>
    <scope>NUCLEOTIDE SEQUENCE [LARGE SCALE GENOMIC DNA]</scope>
    <source>
        <strain evidence="9 10">DSM 100201</strain>
    </source>
</reference>
<proteinExistence type="predicted"/>
<keyword evidence="9" id="KW-0723">Serine/threonine-protein kinase</keyword>
<keyword evidence="7" id="KW-1133">Transmembrane helix</keyword>
<accession>A0A261FFW7</accession>
<evidence type="ECO:0000256" key="5">
    <source>
        <dbReference type="ARBA" id="ARBA00022840"/>
    </source>
</evidence>
<keyword evidence="5" id="KW-0067">ATP-binding</keyword>
<keyword evidence="2" id="KW-0808">Transferase</keyword>
<dbReference type="Proteomes" id="UP000216444">
    <property type="component" value="Unassembled WGS sequence"/>
</dbReference>
<dbReference type="PROSITE" id="PS50011">
    <property type="entry name" value="PROTEIN_KINASE_DOM"/>
    <property type="match status" value="1"/>
</dbReference>
<keyword evidence="3" id="KW-0547">Nucleotide-binding</keyword>
<keyword evidence="7" id="KW-0812">Transmembrane</keyword>
<dbReference type="RefSeq" id="WP_094663147.1">
    <property type="nucleotide sequence ID" value="NZ_MWWV01000005.1"/>
</dbReference>
<comment type="caution">
    <text evidence="9">The sequence shown here is derived from an EMBL/GenBank/DDBJ whole genome shotgun (WGS) entry which is preliminary data.</text>
</comment>
<organism evidence="9 10">
    <name type="scientific">Bifidobacterium tissieri</name>
    <dbReference type="NCBI Taxonomy" id="1630162"/>
    <lineage>
        <taxon>Bacteria</taxon>
        <taxon>Bacillati</taxon>
        <taxon>Actinomycetota</taxon>
        <taxon>Actinomycetes</taxon>
        <taxon>Bifidobacteriales</taxon>
        <taxon>Bifidobacteriaceae</taxon>
        <taxon>Bifidobacterium</taxon>
    </lineage>
</organism>
<evidence type="ECO:0000256" key="6">
    <source>
        <dbReference type="SAM" id="MobiDB-lite"/>
    </source>
</evidence>
<dbReference type="SMART" id="SM00220">
    <property type="entry name" value="S_TKc"/>
    <property type="match status" value="1"/>
</dbReference>
<evidence type="ECO:0000313" key="10">
    <source>
        <dbReference type="Proteomes" id="UP000216444"/>
    </source>
</evidence>
<dbReference type="InterPro" id="IPR008271">
    <property type="entry name" value="Ser/Thr_kinase_AS"/>
</dbReference>
<dbReference type="InterPro" id="IPR050660">
    <property type="entry name" value="NEK_Ser/Thr_kinase"/>
</dbReference>
<dbReference type="CDD" id="cd14014">
    <property type="entry name" value="STKc_PknB_like"/>
    <property type="match status" value="1"/>
</dbReference>
<gene>
    <name evidence="9" type="ORF">BTIS_0919</name>
</gene>
<evidence type="ECO:0000256" key="3">
    <source>
        <dbReference type="ARBA" id="ARBA00022741"/>
    </source>
</evidence>
<dbReference type="PANTHER" id="PTHR43671:SF13">
    <property type="entry name" value="SERINE_THREONINE-PROTEIN KINASE NEK2"/>
    <property type="match status" value="1"/>
</dbReference>
<protein>
    <recommendedName>
        <fullName evidence="1">non-specific serine/threonine protein kinase</fullName>
        <ecNumber evidence="1">2.7.11.1</ecNumber>
    </recommendedName>
</protein>
<feature type="region of interest" description="Disordered" evidence="6">
    <location>
        <begin position="394"/>
        <end position="421"/>
    </location>
</feature>
<dbReference type="Pfam" id="PF00069">
    <property type="entry name" value="Pkinase"/>
    <property type="match status" value="1"/>
</dbReference>
<evidence type="ECO:0000259" key="8">
    <source>
        <dbReference type="PROSITE" id="PS50011"/>
    </source>
</evidence>
<dbReference type="InterPro" id="IPR000719">
    <property type="entry name" value="Prot_kinase_dom"/>
</dbReference>
<dbReference type="Gene3D" id="1.10.510.10">
    <property type="entry name" value="Transferase(Phosphotransferase) domain 1"/>
    <property type="match status" value="1"/>
</dbReference>
<dbReference type="PANTHER" id="PTHR43671">
    <property type="entry name" value="SERINE/THREONINE-PROTEIN KINASE NEK"/>
    <property type="match status" value="1"/>
</dbReference>
<keyword evidence="10" id="KW-1185">Reference proteome</keyword>
<evidence type="ECO:0000256" key="1">
    <source>
        <dbReference type="ARBA" id="ARBA00012513"/>
    </source>
</evidence>
<sequence length="516" mass="57514">MMKSVSAETRVRRNPDRYLQAVSYVRHGLNCDTAEVEWSLGDCLYVQSNPSRAIFAVSAGYGNRLKGAIKIIEMFSEDLSHPLTDEQKTKCVRKASLEWRLMENLRGQSHIVQIWAHATVPWRDGDCSGQDLVILMEYLPQTLTKTIEDGLGPYDENRIIAVGLDLCEGLLQCATASMRTDDEMKHILHRDVKPANIFYDKNGKCYKLGDFGISRLLADGENAPTAVATMPYAAPERLRHQPYDSRADIYSVGIILFRMCNDGALPYAGLSQEKAMIRRCTGPLPEPAHGSAALCEVIARATAVRPEDRYQNVADLRQALQYAQHNPQGHVEKHPVQERPESSEDVFGEKRVRLRQDGGATVPRNDAAGETEKIATEENSNVVHDGSTRTRLMDTVPMPEEKPTRKMPNPRYPQAKSEQDDIATLDVEEFLHRQREDGGPRGVRSTNRAADDGPSPVERSKRERRRQRRNRILAIILAVLVIGAVWKIGGGYPFSAASVLNADAGVDTMDAIMASL</sequence>
<name>A0A261FFW7_9BIFI</name>
<feature type="transmembrane region" description="Helical" evidence="7">
    <location>
        <begin position="472"/>
        <end position="489"/>
    </location>
</feature>
<feature type="region of interest" description="Disordered" evidence="6">
    <location>
        <begin position="358"/>
        <end position="380"/>
    </location>
</feature>
<evidence type="ECO:0000256" key="7">
    <source>
        <dbReference type="SAM" id="Phobius"/>
    </source>
</evidence>
<dbReference type="PROSITE" id="PS00108">
    <property type="entry name" value="PROTEIN_KINASE_ST"/>
    <property type="match status" value="1"/>
</dbReference>
<dbReference type="AlphaFoldDB" id="A0A261FFW7"/>
<feature type="region of interest" description="Disordered" evidence="6">
    <location>
        <begin position="326"/>
        <end position="346"/>
    </location>
</feature>